<dbReference type="EMBL" id="VSRR010001418">
    <property type="protein sequence ID" value="MPC25118.1"/>
    <property type="molecule type" value="Genomic_DNA"/>
</dbReference>
<sequence>MGCSRCGWLDRGAGAVLGHAATDHVPTAAGVSGGHSGRDNLLLLVDDSRAIINDVPVTTQLPIDADVAGRANPHGWHQQVLDGAWSGAWNKGRRGTCWRGASLRGATTPCAP</sequence>
<name>A0A5B7DUI1_PORTR</name>
<accession>A0A5B7DUI1</accession>
<comment type="caution">
    <text evidence="1">The sequence shown here is derived from an EMBL/GenBank/DDBJ whole genome shotgun (WGS) entry which is preliminary data.</text>
</comment>
<proteinExistence type="predicted"/>
<reference evidence="1 2" key="1">
    <citation type="submission" date="2019-05" db="EMBL/GenBank/DDBJ databases">
        <title>Another draft genome of Portunus trituberculatus and its Hox gene families provides insights of decapod evolution.</title>
        <authorList>
            <person name="Jeong J.-H."/>
            <person name="Song I."/>
            <person name="Kim S."/>
            <person name="Choi T."/>
            <person name="Kim D."/>
            <person name="Ryu S."/>
            <person name="Kim W."/>
        </authorList>
    </citation>
    <scope>NUCLEOTIDE SEQUENCE [LARGE SCALE GENOMIC DNA]</scope>
    <source>
        <tissue evidence="1">Muscle</tissue>
    </source>
</reference>
<dbReference type="AlphaFoldDB" id="A0A5B7DUI1"/>
<keyword evidence="2" id="KW-1185">Reference proteome</keyword>
<organism evidence="1 2">
    <name type="scientific">Portunus trituberculatus</name>
    <name type="common">Swimming crab</name>
    <name type="synonym">Neptunus trituberculatus</name>
    <dbReference type="NCBI Taxonomy" id="210409"/>
    <lineage>
        <taxon>Eukaryota</taxon>
        <taxon>Metazoa</taxon>
        <taxon>Ecdysozoa</taxon>
        <taxon>Arthropoda</taxon>
        <taxon>Crustacea</taxon>
        <taxon>Multicrustacea</taxon>
        <taxon>Malacostraca</taxon>
        <taxon>Eumalacostraca</taxon>
        <taxon>Eucarida</taxon>
        <taxon>Decapoda</taxon>
        <taxon>Pleocyemata</taxon>
        <taxon>Brachyura</taxon>
        <taxon>Eubrachyura</taxon>
        <taxon>Portunoidea</taxon>
        <taxon>Portunidae</taxon>
        <taxon>Portuninae</taxon>
        <taxon>Portunus</taxon>
    </lineage>
</organism>
<dbReference type="Proteomes" id="UP000324222">
    <property type="component" value="Unassembled WGS sequence"/>
</dbReference>
<evidence type="ECO:0000313" key="1">
    <source>
        <dbReference type="EMBL" id="MPC25118.1"/>
    </source>
</evidence>
<protein>
    <submittedName>
        <fullName evidence="1">Uncharacterized protein</fullName>
    </submittedName>
</protein>
<gene>
    <name evidence="1" type="ORF">E2C01_018218</name>
</gene>
<evidence type="ECO:0000313" key="2">
    <source>
        <dbReference type="Proteomes" id="UP000324222"/>
    </source>
</evidence>